<dbReference type="Proteomes" id="UP000426246">
    <property type="component" value="Chromosome"/>
</dbReference>
<keyword evidence="3" id="KW-0328">Glycosyltransferase</keyword>
<comment type="subcellular location">
    <subcellularLocation>
        <location evidence="1">Membrane</location>
    </subcellularLocation>
</comment>
<dbReference type="InterPro" id="IPR007235">
    <property type="entry name" value="Glyco_trans_28_C"/>
</dbReference>
<evidence type="ECO:0000256" key="3">
    <source>
        <dbReference type="ARBA" id="ARBA00022676"/>
    </source>
</evidence>
<dbReference type="EMBL" id="CP034235">
    <property type="protein sequence ID" value="QGQ94735.1"/>
    <property type="molecule type" value="Genomic_DNA"/>
</dbReference>
<dbReference type="Pfam" id="PF04101">
    <property type="entry name" value="Glyco_tran_28_C"/>
    <property type="match status" value="1"/>
</dbReference>
<dbReference type="Pfam" id="PF06925">
    <property type="entry name" value="MGDG_synth"/>
    <property type="match status" value="1"/>
</dbReference>
<evidence type="ECO:0000313" key="8">
    <source>
        <dbReference type="Proteomes" id="UP000426246"/>
    </source>
</evidence>
<feature type="domain" description="Diacylglycerol glucosyltransferase N-terminal" evidence="6">
    <location>
        <begin position="18"/>
        <end position="180"/>
    </location>
</feature>
<dbReference type="SUPFAM" id="SSF53756">
    <property type="entry name" value="UDP-Glycosyltransferase/glycogen phosphorylase"/>
    <property type="match status" value="1"/>
</dbReference>
<evidence type="ECO:0000256" key="2">
    <source>
        <dbReference type="ARBA" id="ARBA00006962"/>
    </source>
</evidence>
<reference evidence="8" key="1">
    <citation type="submission" date="2018-11" db="EMBL/GenBank/DDBJ databases">
        <title>Complete genome sequence of Paenibacillus sp. ML311-T8.</title>
        <authorList>
            <person name="Nam Y.-D."/>
            <person name="Kang J."/>
            <person name="Chung W.-H."/>
            <person name="Park Y.S."/>
        </authorList>
    </citation>
    <scope>NUCLEOTIDE SEQUENCE [LARGE SCALE GENOMIC DNA]</scope>
    <source>
        <strain evidence="8">ML311-T8</strain>
    </source>
</reference>
<keyword evidence="8" id="KW-1185">Reference proteome</keyword>
<gene>
    <name evidence="7" type="ORF">EHS13_07490</name>
</gene>
<dbReference type="RefSeq" id="WP_155699741.1">
    <property type="nucleotide sequence ID" value="NZ_CP034235.1"/>
</dbReference>
<dbReference type="OrthoDB" id="9815663at2"/>
<dbReference type="InterPro" id="IPR050519">
    <property type="entry name" value="Glycosyltransf_28_UgtP"/>
</dbReference>
<dbReference type="GO" id="GO:0016020">
    <property type="term" value="C:membrane"/>
    <property type="evidence" value="ECO:0007669"/>
    <property type="project" value="UniProtKB-SubCell"/>
</dbReference>
<protein>
    <submittedName>
        <fullName evidence="7">Glycosyltransferase</fullName>
    </submittedName>
</protein>
<proteinExistence type="inferred from homology"/>
<feature type="domain" description="Glycosyl transferase family 28 C-terminal" evidence="5">
    <location>
        <begin position="208"/>
        <end position="362"/>
    </location>
</feature>
<evidence type="ECO:0000259" key="5">
    <source>
        <dbReference type="Pfam" id="PF04101"/>
    </source>
</evidence>
<dbReference type="PANTHER" id="PTHR43025:SF3">
    <property type="entry name" value="MONOGALACTOSYLDIACYLGLYCEROL SYNTHASE 1, CHLOROPLASTIC"/>
    <property type="match status" value="1"/>
</dbReference>
<evidence type="ECO:0000259" key="6">
    <source>
        <dbReference type="Pfam" id="PF06925"/>
    </source>
</evidence>
<dbReference type="Gene3D" id="3.40.50.2000">
    <property type="entry name" value="Glycogen Phosphorylase B"/>
    <property type="match status" value="1"/>
</dbReference>
<evidence type="ECO:0000256" key="4">
    <source>
        <dbReference type="ARBA" id="ARBA00022679"/>
    </source>
</evidence>
<dbReference type="GO" id="GO:0016758">
    <property type="term" value="F:hexosyltransferase activity"/>
    <property type="evidence" value="ECO:0007669"/>
    <property type="project" value="InterPro"/>
</dbReference>
<comment type="similarity">
    <text evidence="2">Belongs to the glycosyltransferase 28 family.</text>
</comment>
<name>A0A6B8RGM0_9BACL</name>
<evidence type="ECO:0000313" key="7">
    <source>
        <dbReference type="EMBL" id="QGQ94735.1"/>
    </source>
</evidence>
<dbReference type="InterPro" id="IPR009695">
    <property type="entry name" value="Diacylglyc_glucosyltr_N"/>
</dbReference>
<sequence>MKKDIRILLLYASYGNGHLQVSSSLQESFKQYGVSRVSMIDLFAEAYPQFNELTKFLYRKSFTLFPHIYGWLYYGTKKMQHDSLISQWFHSFGLQKLEEIMAIEKPDLIISTFPMLAIAEFKKRTGSKLPLYMVLTDYELHNRWIHQEINKFYVASKELKNQIVHSGIPQNRVKVSGIPVKTAFINPSVEDSLHEIYGFSRSPEKETILIMAGAYGSLMQVKNICNQLAANEGLQLIIVCGSNNSLLKDMEKAFMNHPRVLLFGYYERIYELMSLASLVITKPGGITVSEAISLCKPMLLFRPVPGQERENAKYLSEKGAALISLNPIELIEQIKMLLRNPSKLTGMRSNLQLLRKQNASETIVIDILDDLDARQLLQPEIREERRWTQEVIY</sequence>
<evidence type="ECO:0000256" key="1">
    <source>
        <dbReference type="ARBA" id="ARBA00004370"/>
    </source>
</evidence>
<organism evidence="7 8">
    <name type="scientific">Paenibacillus psychroresistens</name>
    <dbReference type="NCBI Taxonomy" id="1778678"/>
    <lineage>
        <taxon>Bacteria</taxon>
        <taxon>Bacillati</taxon>
        <taxon>Bacillota</taxon>
        <taxon>Bacilli</taxon>
        <taxon>Bacillales</taxon>
        <taxon>Paenibacillaceae</taxon>
        <taxon>Paenibacillus</taxon>
    </lineage>
</organism>
<accession>A0A6B8RGM0</accession>
<dbReference type="AlphaFoldDB" id="A0A6B8RGM0"/>
<dbReference type="KEGG" id="ppsc:EHS13_07490"/>
<keyword evidence="4 7" id="KW-0808">Transferase</keyword>
<dbReference type="PANTHER" id="PTHR43025">
    <property type="entry name" value="MONOGALACTOSYLDIACYLGLYCEROL SYNTHASE"/>
    <property type="match status" value="1"/>
</dbReference>
<dbReference type="GO" id="GO:0009247">
    <property type="term" value="P:glycolipid biosynthetic process"/>
    <property type="evidence" value="ECO:0007669"/>
    <property type="project" value="InterPro"/>
</dbReference>